<dbReference type="AlphaFoldDB" id="A0A1L9NAK7"/>
<keyword evidence="2" id="KW-1185">Reference proteome</keyword>
<name>A0A1L9NAK7_ASPTC</name>
<organism evidence="1 2">
    <name type="scientific">Aspergillus tubingensis (strain CBS 134.48)</name>
    <dbReference type="NCBI Taxonomy" id="767770"/>
    <lineage>
        <taxon>Eukaryota</taxon>
        <taxon>Fungi</taxon>
        <taxon>Dikarya</taxon>
        <taxon>Ascomycota</taxon>
        <taxon>Pezizomycotina</taxon>
        <taxon>Eurotiomycetes</taxon>
        <taxon>Eurotiomycetidae</taxon>
        <taxon>Eurotiales</taxon>
        <taxon>Aspergillaceae</taxon>
        <taxon>Aspergillus</taxon>
        <taxon>Aspergillus subgen. Circumdati</taxon>
    </lineage>
</organism>
<evidence type="ECO:0000313" key="1">
    <source>
        <dbReference type="EMBL" id="OJI86291.1"/>
    </source>
</evidence>
<dbReference type="VEuPathDB" id="FungiDB:ASPTUDRAFT_39113"/>
<sequence length="69" mass="8160">MRCDVDVMTDGCSWRNIVTDDDDDDLSIFLFYFMRISFLNADVYNTCGLLLAWYMGRPVGWELVRHTDR</sequence>
<proteinExistence type="predicted"/>
<reference evidence="2" key="1">
    <citation type="journal article" date="2017" name="Genome Biol.">
        <title>Comparative genomics reveals high biological diversity and specific adaptations in the industrially and medically important fungal genus Aspergillus.</title>
        <authorList>
            <person name="de Vries R.P."/>
            <person name="Riley R."/>
            <person name="Wiebenga A."/>
            <person name="Aguilar-Osorio G."/>
            <person name="Amillis S."/>
            <person name="Uchima C.A."/>
            <person name="Anderluh G."/>
            <person name="Asadollahi M."/>
            <person name="Askin M."/>
            <person name="Barry K."/>
            <person name="Battaglia E."/>
            <person name="Bayram O."/>
            <person name="Benocci T."/>
            <person name="Braus-Stromeyer S.A."/>
            <person name="Caldana C."/>
            <person name="Canovas D."/>
            <person name="Cerqueira G.C."/>
            <person name="Chen F."/>
            <person name="Chen W."/>
            <person name="Choi C."/>
            <person name="Clum A."/>
            <person name="Dos Santos R.A."/>
            <person name="Damasio A.R."/>
            <person name="Diallinas G."/>
            <person name="Emri T."/>
            <person name="Fekete E."/>
            <person name="Flipphi M."/>
            <person name="Freyberg S."/>
            <person name="Gallo A."/>
            <person name="Gournas C."/>
            <person name="Habgood R."/>
            <person name="Hainaut M."/>
            <person name="Harispe M.L."/>
            <person name="Henrissat B."/>
            <person name="Hilden K.S."/>
            <person name="Hope R."/>
            <person name="Hossain A."/>
            <person name="Karabika E."/>
            <person name="Karaffa L."/>
            <person name="Karanyi Z."/>
            <person name="Krasevec N."/>
            <person name="Kuo A."/>
            <person name="Kusch H."/>
            <person name="LaButti K."/>
            <person name="Lagendijk E.L."/>
            <person name="Lapidus A."/>
            <person name="Levasseur A."/>
            <person name="Lindquist E."/>
            <person name="Lipzen A."/>
            <person name="Logrieco A.F."/>
            <person name="MacCabe A."/>
            <person name="Maekelae M.R."/>
            <person name="Malavazi I."/>
            <person name="Melin P."/>
            <person name="Meyer V."/>
            <person name="Mielnichuk N."/>
            <person name="Miskei M."/>
            <person name="Molnar A.P."/>
            <person name="Mule G."/>
            <person name="Ngan C.Y."/>
            <person name="Orejas M."/>
            <person name="Orosz E."/>
            <person name="Ouedraogo J.P."/>
            <person name="Overkamp K.M."/>
            <person name="Park H.-S."/>
            <person name="Perrone G."/>
            <person name="Piumi F."/>
            <person name="Punt P.J."/>
            <person name="Ram A.F."/>
            <person name="Ramon A."/>
            <person name="Rauscher S."/>
            <person name="Record E."/>
            <person name="Riano-Pachon D.M."/>
            <person name="Robert V."/>
            <person name="Roehrig J."/>
            <person name="Ruller R."/>
            <person name="Salamov A."/>
            <person name="Salih N.S."/>
            <person name="Samson R.A."/>
            <person name="Sandor E."/>
            <person name="Sanguinetti M."/>
            <person name="Schuetze T."/>
            <person name="Sepcic K."/>
            <person name="Shelest E."/>
            <person name="Sherlock G."/>
            <person name="Sophianopoulou V."/>
            <person name="Squina F.M."/>
            <person name="Sun H."/>
            <person name="Susca A."/>
            <person name="Todd R.B."/>
            <person name="Tsang A."/>
            <person name="Unkles S.E."/>
            <person name="van de Wiele N."/>
            <person name="van Rossen-Uffink D."/>
            <person name="Oliveira J.V."/>
            <person name="Vesth T.C."/>
            <person name="Visser J."/>
            <person name="Yu J.-H."/>
            <person name="Zhou M."/>
            <person name="Andersen M.R."/>
            <person name="Archer D.B."/>
            <person name="Baker S.E."/>
            <person name="Benoit I."/>
            <person name="Brakhage A.A."/>
            <person name="Braus G.H."/>
            <person name="Fischer R."/>
            <person name="Frisvad J.C."/>
            <person name="Goldman G.H."/>
            <person name="Houbraken J."/>
            <person name="Oakley B."/>
            <person name="Pocsi I."/>
            <person name="Scazzocchio C."/>
            <person name="Seiboth B."/>
            <person name="vanKuyk P.A."/>
            <person name="Wortman J."/>
            <person name="Dyer P.S."/>
            <person name="Grigoriev I.V."/>
        </authorList>
    </citation>
    <scope>NUCLEOTIDE SEQUENCE [LARGE SCALE GENOMIC DNA]</scope>
    <source>
        <strain evidence="2">CBS 134.48</strain>
    </source>
</reference>
<protein>
    <submittedName>
        <fullName evidence="1">Uncharacterized protein</fullName>
    </submittedName>
</protein>
<dbReference type="EMBL" id="KV878187">
    <property type="protein sequence ID" value="OJI86291.1"/>
    <property type="molecule type" value="Genomic_DNA"/>
</dbReference>
<gene>
    <name evidence="1" type="ORF">ASPTUDRAFT_39113</name>
</gene>
<dbReference type="Proteomes" id="UP000184304">
    <property type="component" value="Unassembled WGS sequence"/>
</dbReference>
<accession>A0A1L9NAK7</accession>
<evidence type="ECO:0000313" key="2">
    <source>
        <dbReference type="Proteomes" id="UP000184304"/>
    </source>
</evidence>